<dbReference type="InterPro" id="IPR003782">
    <property type="entry name" value="SCO1/SenC"/>
</dbReference>
<dbReference type="CDD" id="cd02968">
    <property type="entry name" value="SCO"/>
    <property type="match status" value="1"/>
</dbReference>
<evidence type="ECO:0000313" key="2">
    <source>
        <dbReference type="EMBL" id="MEJ2885125.1"/>
    </source>
</evidence>
<dbReference type="PANTHER" id="PTHR12151">
    <property type="entry name" value="ELECTRON TRANSPORT PROTIN SCO1/SENC FAMILY MEMBER"/>
    <property type="match status" value="1"/>
</dbReference>
<evidence type="ECO:0000256" key="1">
    <source>
        <dbReference type="ARBA" id="ARBA00010996"/>
    </source>
</evidence>
<reference evidence="2 3" key="1">
    <citation type="submission" date="2024-03" db="EMBL/GenBank/DDBJ databases">
        <title>Actinomycetospora sp. OC33-EN06, a novel actinomycete isolated from wild orchid (Aerides multiflora).</title>
        <authorList>
            <person name="Suriyachadkun C."/>
        </authorList>
    </citation>
    <scope>NUCLEOTIDE SEQUENCE [LARGE SCALE GENOMIC DNA]</scope>
    <source>
        <strain evidence="2 3">OC33-EN06</strain>
    </source>
</reference>
<keyword evidence="3" id="KW-1185">Reference proteome</keyword>
<organism evidence="2 3">
    <name type="scientific">Actinomycetospora aeridis</name>
    <dbReference type="NCBI Taxonomy" id="3129231"/>
    <lineage>
        <taxon>Bacteria</taxon>
        <taxon>Bacillati</taxon>
        <taxon>Actinomycetota</taxon>
        <taxon>Actinomycetes</taxon>
        <taxon>Pseudonocardiales</taxon>
        <taxon>Pseudonocardiaceae</taxon>
        <taxon>Actinomycetospora</taxon>
    </lineage>
</organism>
<dbReference type="InterPro" id="IPR036249">
    <property type="entry name" value="Thioredoxin-like_sf"/>
</dbReference>
<gene>
    <name evidence="2" type="ORF">WCD41_01585</name>
</gene>
<dbReference type="Pfam" id="PF02630">
    <property type="entry name" value="SCO1-SenC"/>
    <property type="match status" value="1"/>
</dbReference>
<dbReference type="Gene3D" id="3.40.30.10">
    <property type="entry name" value="Glutaredoxin"/>
    <property type="match status" value="1"/>
</dbReference>
<dbReference type="EMBL" id="JBBEGL010000001">
    <property type="protein sequence ID" value="MEJ2885125.1"/>
    <property type="molecule type" value="Genomic_DNA"/>
</dbReference>
<protein>
    <submittedName>
        <fullName evidence="2">SCO family protein</fullName>
    </submittedName>
</protein>
<accession>A0ABU8MYD6</accession>
<dbReference type="RefSeq" id="WP_337711619.1">
    <property type="nucleotide sequence ID" value="NZ_JBBEGL010000001.1"/>
</dbReference>
<sequence>MSAPPIRATFSLVDHHDRPVTEATYRGSWQLVQFGFTHCRVVCPRALAKLGEALDLVGDAPVVPLYVTVDPERDTPAVMRAFLTGAHPRFTGLTGSAAQVEEAAAAFRVFARPRDDGTDQIRHTAITYLLDPDGRPAHHWPDTVDAATIAADLARFAGS</sequence>
<evidence type="ECO:0000313" key="3">
    <source>
        <dbReference type="Proteomes" id="UP001370100"/>
    </source>
</evidence>
<dbReference type="SUPFAM" id="SSF52833">
    <property type="entry name" value="Thioredoxin-like"/>
    <property type="match status" value="1"/>
</dbReference>
<comment type="caution">
    <text evidence="2">The sequence shown here is derived from an EMBL/GenBank/DDBJ whole genome shotgun (WGS) entry which is preliminary data.</text>
</comment>
<name>A0ABU8MYD6_9PSEU</name>
<dbReference type="Proteomes" id="UP001370100">
    <property type="component" value="Unassembled WGS sequence"/>
</dbReference>
<dbReference type="PANTHER" id="PTHR12151:SF25">
    <property type="entry name" value="LINALOOL DEHYDRATASE_ISOMERASE DOMAIN-CONTAINING PROTEIN"/>
    <property type="match status" value="1"/>
</dbReference>
<proteinExistence type="inferred from homology"/>
<comment type="similarity">
    <text evidence="1">Belongs to the SCO1/2 family.</text>
</comment>